<sequence>MEPVPVLCNSGYRIRDREHISMTARAEQKEDQMTDEFADLHRPVYGPDLLITALERNHDKPALYLGDVILTGGQMRDQISCFAQALASLGITQGTTTAMLSKNRPEVLISMGATMITGCRASALNPMGSLDDHKYIVDDAEIETLIFDPNAFEERAAELKASSPSLTNVLSMGPSEVGIDILALAATFEPAPLKAAHVDAEDASSMVYTGGTTGKPKGVVGSFRSGAALNQIQMSEWQWPEDNRFLICTPLSHAGAAFFIPTLLRGGALIVLPAFEPGAVLEAIEKHKITATMLVPTMIYMLMDHPDLPKRDVSSLQTLFYGASAMSPARLQEGIKKFGQIFFQFYGQTECGMTISVLRKEEHVADDPARLATCGRPVPWLDVRLLDDDLNEVPQGELGEICVRGPLIMKGYWKKPAETAEAFRGGWLHTGDIARKDKDGFMSIVDRKKDMIVTGGFNVFPREIEDVISAHPSVASVAVVGVPDDKWGEAVKACVVLRAGLTVDTEELVDKVKAAKGSVHAPKSIDFVDSLPLTPLGKLDKKALRARYWETSARAV</sequence>
<evidence type="ECO:0000259" key="2">
    <source>
        <dbReference type="Pfam" id="PF13193"/>
    </source>
</evidence>
<dbReference type="Proteomes" id="UP000002204">
    <property type="component" value="Chromosome"/>
</dbReference>
<dbReference type="InterPro" id="IPR042099">
    <property type="entry name" value="ANL_N_sf"/>
</dbReference>
<evidence type="ECO:0000313" key="3">
    <source>
        <dbReference type="EMBL" id="BAH32090.1"/>
    </source>
</evidence>
<dbReference type="AlphaFoldDB" id="C0ZTB7"/>
<dbReference type="eggNOG" id="COG0318">
    <property type="taxonomic scope" value="Bacteria"/>
</dbReference>
<dbReference type="InterPro" id="IPR025110">
    <property type="entry name" value="AMP-bd_C"/>
</dbReference>
<dbReference type="Gene3D" id="3.30.300.30">
    <property type="match status" value="1"/>
</dbReference>
<feature type="domain" description="AMP-dependent synthetase/ligase" evidence="1">
    <location>
        <begin position="54"/>
        <end position="413"/>
    </location>
</feature>
<organism evidence="3 4">
    <name type="scientific">Rhodococcus erythropolis (strain PR4 / NBRC 100887)</name>
    <dbReference type="NCBI Taxonomy" id="234621"/>
    <lineage>
        <taxon>Bacteria</taxon>
        <taxon>Bacillati</taxon>
        <taxon>Actinomycetota</taxon>
        <taxon>Actinomycetes</taxon>
        <taxon>Mycobacteriales</taxon>
        <taxon>Nocardiaceae</taxon>
        <taxon>Rhodococcus</taxon>
        <taxon>Rhodococcus erythropolis group</taxon>
    </lineage>
</organism>
<dbReference type="InterPro" id="IPR045851">
    <property type="entry name" value="AMP-bd_C_sf"/>
</dbReference>
<dbReference type="EMBL" id="AP008957">
    <property type="protein sequence ID" value="BAH32090.1"/>
    <property type="molecule type" value="Genomic_DNA"/>
</dbReference>
<dbReference type="GO" id="GO:0016877">
    <property type="term" value="F:ligase activity, forming carbon-sulfur bonds"/>
    <property type="evidence" value="ECO:0007669"/>
    <property type="project" value="UniProtKB-ARBA"/>
</dbReference>
<proteinExistence type="predicted"/>
<dbReference type="KEGG" id="rer:RER_13820"/>
<name>C0ZTB7_RHOE4</name>
<dbReference type="InterPro" id="IPR050237">
    <property type="entry name" value="ATP-dep_AMP-bd_enzyme"/>
</dbReference>
<gene>
    <name evidence="3" type="ordered locus">RER_13820</name>
</gene>
<dbReference type="InterPro" id="IPR020845">
    <property type="entry name" value="AMP-binding_CS"/>
</dbReference>
<dbReference type="PANTHER" id="PTHR43767">
    <property type="entry name" value="LONG-CHAIN-FATTY-ACID--COA LIGASE"/>
    <property type="match status" value="1"/>
</dbReference>
<feature type="domain" description="AMP-binding enzyme C-terminal" evidence="2">
    <location>
        <begin position="463"/>
        <end position="538"/>
    </location>
</feature>
<accession>C0ZTB7</accession>
<dbReference type="HOGENOM" id="CLU_000022_59_0_11"/>
<dbReference type="Pfam" id="PF13193">
    <property type="entry name" value="AMP-binding_C"/>
    <property type="match status" value="1"/>
</dbReference>
<evidence type="ECO:0000313" key="4">
    <source>
        <dbReference type="Proteomes" id="UP000002204"/>
    </source>
</evidence>
<reference evidence="4" key="1">
    <citation type="submission" date="2005-03" db="EMBL/GenBank/DDBJ databases">
        <title>Comparison of the complete genome sequences of Rhodococcus erythropolis PR4 and Rhodococcus opacus B4.</title>
        <authorList>
            <person name="Takarada H."/>
            <person name="Sekine M."/>
            <person name="Hosoyama A."/>
            <person name="Yamada R."/>
            <person name="Fujisawa T."/>
            <person name="Omata S."/>
            <person name="Shimizu A."/>
            <person name="Tsukatani N."/>
            <person name="Tanikawa S."/>
            <person name="Fujita N."/>
            <person name="Harayama S."/>
        </authorList>
    </citation>
    <scope>NUCLEOTIDE SEQUENCE [LARGE SCALE GENOMIC DNA]</scope>
    <source>
        <strain evidence="4">PR4 / NBRC 100887</strain>
    </source>
</reference>
<dbReference type="InterPro" id="IPR000873">
    <property type="entry name" value="AMP-dep_synth/lig_dom"/>
</dbReference>
<dbReference type="Gene3D" id="3.40.50.12780">
    <property type="entry name" value="N-terminal domain of ligase-like"/>
    <property type="match status" value="1"/>
</dbReference>
<dbReference type="EC" id="6.2.1.-" evidence="3"/>
<keyword evidence="3" id="KW-0436">Ligase</keyword>
<protein>
    <submittedName>
        <fullName evidence="3">Putative fatty-acid--CoA ligase</fullName>
        <ecNumber evidence="3">6.2.1.-</ecNumber>
    </submittedName>
</protein>
<dbReference type="PROSITE" id="PS00455">
    <property type="entry name" value="AMP_BINDING"/>
    <property type="match status" value="1"/>
</dbReference>
<dbReference type="SUPFAM" id="SSF56801">
    <property type="entry name" value="Acetyl-CoA synthetase-like"/>
    <property type="match status" value="1"/>
</dbReference>
<reference evidence="3 4" key="2">
    <citation type="journal article" date="2006" name="Environ. Microbiol.">
        <title>Sequence analysis of three plasmids harboured in Rhodococcus erythropolis strain PR4.</title>
        <authorList>
            <person name="Sekine M."/>
            <person name="Tanikawa S."/>
            <person name="Omata S."/>
            <person name="Saito M."/>
            <person name="Fujisawa T."/>
            <person name="Tsukatani N."/>
            <person name="Tajima T."/>
            <person name="Sekigawa T."/>
            <person name="Kosugi H."/>
            <person name="Matsuo Y."/>
            <person name="Nishiko R."/>
            <person name="Imamura K."/>
            <person name="Ito M."/>
            <person name="Narita H."/>
            <person name="Tago S."/>
            <person name="Fujita N."/>
            <person name="Harayama S."/>
        </authorList>
    </citation>
    <scope>NUCLEOTIDE SEQUENCE [LARGE SCALE GENOMIC DNA]</scope>
    <source>
        <strain evidence="4">PR4 / NBRC 100887</strain>
    </source>
</reference>
<evidence type="ECO:0000259" key="1">
    <source>
        <dbReference type="Pfam" id="PF00501"/>
    </source>
</evidence>
<dbReference type="PANTHER" id="PTHR43767:SF7">
    <property type="entry name" value="MEDIUM_LONG-CHAIN-FATTY-ACID--COA LIGASE FADD8"/>
    <property type="match status" value="1"/>
</dbReference>
<dbReference type="Pfam" id="PF00501">
    <property type="entry name" value="AMP-binding"/>
    <property type="match status" value="1"/>
</dbReference>